<reference evidence="2 3" key="2">
    <citation type="journal article" date="2013" name="Plant Cell Physiol.">
        <title>Rice Annotation Project Database (RAP-DB): an integrative and interactive database for rice genomics.</title>
        <authorList>
            <person name="Sakai H."/>
            <person name="Lee S.S."/>
            <person name="Tanaka T."/>
            <person name="Numa H."/>
            <person name="Kim J."/>
            <person name="Kawahara Y."/>
            <person name="Wakimoto H."/>
            <person name="Yang C.C."/>
            <person name="Iwamoto M."/>
            <person name="Abe T."/>
            <person name="Yamada Y."/>
            <person name="Muto A."/>
            <person name="Inokuchi H."/>
            <person name="Ikemura T."/>
            <person name="Matsumoto T."/>
            <person name="Sasaki T."/>
            <person name="Itoh T."/>
        </authorList>
    </citation>
    <scope>NUCLEOTIDE SEQUENCE [LARGE SCALE GENOMIC DNA]</scope>
    <source>
        <strain evidence="3">cv. Nipponbare</strain>
    </source>
</reference>
<dbReference type="STRING" id="39947.A0A0P0XZN0"/>
<sequence>MDHHRQMQDIQLARCSSQHHGSEAAVTARGDSAGGLEMCPALYLAASKGRAEEVMALLLQPRHGGVAQGHLDQVNGK</sequence>
<feature type="region of interest" description="Disordered" evidence="1">
    <location>
        <begin position="1"/>
        <end position="29"/>
    </location>
</feature>
<dbReference type="Proteomes" id="UP000059680">
    <property type="component" value="Chromosome 11"/>
</dbReference>
<dbReference type="AlphaFoldDB" id="A0A0P0XZN0"/>
<name>A0A0P0XZN0_ORYSJ</name>
<proteinExistence type="predicted"/>
<protein>
    <submittedName>
        <fullName evidence="2">Os11g0183350 protein</fullName>
    </submittedName>
</protein>
<organism evidence="2 3">
    <name type="scientific">Oryza sativa subsp. japonica</name>
    <name type="common">Rice</name>
    <dbReference type="NCBI Taxonomy" id="39947"/>
    <lineage>
        <taxon>Eukaryota</taxon>
        <taxon>Viridiplantae</taxon>
        <taxon>Streptophyta</taxon>
        <taxon>Embryophyta</taxon>
        <taxon>Tracheophyta</taxon>
        <taxon>Spermatophyta</taxon>
        <taxon>Magnoliopsida</taxon>
        <taxon>Liliopsida</taxon>
        <taxon>Poales</taxon>
        <taxon>Poaceae</taxon>
        <taxon>BOP clade</taxon>
        <taxon>Oryzoideae</taxon>
        <taxon>Oryzeae</taxon>
        <taxon>Oryzinae</taxon>
        <taxon>Oryza</taxon>
        <taxon>Oryza sativa</taxon>
    </lineage>
</organism>
<evidence type="ECO:0000313" key="3">
    <source>
        <dbReference type="Proteomes" id="UP000059680"/>
    </source>
</evidence>
<gene>
    <name evidence="2" type="ordered locus">Os11g0183350</name>
    <name evidence="2" type="ORF">OSNPB_110183350</name>
</gene>
<evidence type="ECO:0000256" key="1">
    <source>
        <dbReference type="SAM" id="MobiDB-lite"/>
    </source>
</evidence>
<dbReference type="EMBL" id="AP014967">
    <property type="protein sequence ID" value="BAT12963.1"/>
    <property type="molecule type" value="Genomic_DNA"/>
</dbReference>
<reference evidence="3" key="1">
    <citation type="journal article" date="2005" name="Nature">
        <title>The map-based sequence of the rice genome.</title>
        <authorList>
            <consortium name="International rice genome sequencing project (IRGSP)"/>
            <person name="Matsumoto T."/>
            <person name="Wu J."/>
            <person name="Kanamori H."/>
            <person name="Katayose Y."/>
            <person name="Fujisawa M."/>
            <person name="Namiki N."/>
            <person name="Mizuno H."/>
            <person name="Yamamoto K."/>
            <person name="Antonio B.A."/>
            <person name="Baba T."/>
            <person name="Sakata K."/>
            <person name="Nagamura Y."/>
            <person name="Aoki H."/>
            <person name="Arikawa K."/>
            <person name="Arita K."/>
            <person name="Bito T."/>
            <person name="Chiden Y."/>
            <person name="Fujitsuka N."/>
            <person name="Fukunaka R."/>
            <person name="Hamada M."/>
            <person name="Harada C."/>
            <person name="Hayashi A."/>
            <person name="Hijishita S."/>
            <person name="Honda M."/>
            <person name="Hosokawa S."/>
            <person name="Ichikawa Y."/>
            <person name="Idonuma A."/>
            <person name="Iijima M."/>
            <person name="Ikeda M."/>
            <person name="Ikeno M."/>
            <person name="Ito K."/>
            <person name="Ito S."/>
            <person name="Ito T."/>
            <person name="Ito Y."/>
            <person name="Ito Y."/>
            <person name="Iwabuchi A."/>
            <person name="Kamiya K."/>
            <person name="Karasawa W."/>
            <person name="Kurita K."/>
            <person name="Katagiri S."/>
            <person name="Kikuta A."/>
            <person name="Kobayashi H."/>
            <person name="Kobayashi N."/>
            <person name="Machita K."/>
            <person name="Maehara T."/>
            <person name="Masukawa M."/>
            <person name="Mizubayashi T."/>
            <person name="Mukai Y."/>
            <person name="Nagasaki H."/>
            <person name="Nagata Y."/>
            <person name="Naito S."/>
            <person name="Nakashima M."/>
            <person name="Nakama Y."/>
            <person name="Nakamichi Y."/>
            <person name="Nakamura M."/>
            <person name="Meguro A."/>
            <person name="Negishi M."/>
            <person name="Ohta I."/>
            <person name="Ohta T."/>
            <person name="Okamoto M."/>
            <person name="Ono N."/>
            <person name="Saji S."/>
            <person name="Sakaguchi M."/>
            <person name="Sakai K."/>
            <person name="Shibata M."/>
            <person name="Shimokawa T."/>
            <person name="Song J."/>
            <person name="Takazaki Y."/>
            <person name="Terasawa K."/>
            <person name="Tsugane M."/>
            <person name="Tsuji K."/>
            <person name="Ueda S."/>
            <person name="Waki K."/>
            <person name="Yamagata H."/>
            <person name="Yamamoto M."/>
            <person name="Yamamoto S."/>
            <person name="Yamane H."/>
            <person name="Yoshiki S."/>
            <person name="Yoshihara R."/>
            <person name="Yukawa K."/>
            <person name="Zhong H."/>
            <person name="Yano M."/>
            <person name="Yuan Q."/>
            <person name="Ouyang S."/>
            <person name="Liu J."/>
            <person name="Jones K.M."/>
            <person name="Gansberger K."/>
            <person name="Moffat K."/>
            <person name="Hill J."/>
            <person name="Bera J."/>
            <person name="Fadrosh D."/>
            <person name="Jin S."/>
            <person name="Johri S."/>
            <person name="Kim M."/>
            <person name="Overton L."/>
            <person name="Reardon M."/>
            <person name="Tsitrin T."/>
            <person name="Vuong H."/>
            <person name="Weaver B."/>
            <person name="Ciecko A."/>
            <person name="Tallon L."/>
            <person name="Jackson J."/>
            <person name="Pai G."/>
            <person name="Aken S.V."/>
            <person name="Utterback T."/>
            <person name="Reidmuller S."/>
            <person name="Feldblyum T."/>
            <person name="Hsiao J."/>
            <person name="Zismann V."/>
            <person name="Iobst S."/>
            <person name="de Vazeille A.R."/>
            <person name="Buell C.R."/>
            <person name="Ying K."/>
            <person name="Li Y."/>
            <person name="Lu T."/>
            <person name="Huang Y."/>
            <person name="Zhao Q."/>
            <person name="Feng Q."/>
            <person name="Zhang L."/>
            <person name="Zhu J."/>
            <person name="Weng Q."/>
            <person name="Mu J."/>
            <person name="Lu Y."/>
            <person name="Fan D."/>
            <person name="Liu Y."/>
            <person name="Guan J."/>
            <person name="Zhang Y."/>
            <person name="Yu S."/>
            <person name="Liu X."/>
            <person name="Zhang Y."/>
            <person name="Hong G."/>
            <person name="Han B."/>
            <person name="Choisne N."/>
            <person name="Demange N."/>
            <person name="Orjeda G."/>
            <person name="Samain S."/>
            <person name="Cattolico L."/>
            <person name="Pelletier E."/>
            <person name="Couloux A."/>
            <person name="Segurens B."/>
            <person name="Wincker P."/>
            <person name="D'Hont A."/>
            <person name="Scarpelli C."/>
            <person name="Weissenbach J."/>
            <person name="Salanoubat M."/>
            <person name="Quetier F."/>
            <person name="Yu Y."/>
            <person name="Kim H.R."/>
            <person name="Rambo T."/>
            <person name="Currie J."/>
            <person name="Collura K."/>
            <person name="Luo M."/>
            <person name="Yang T."/>
            <person name="Ammiraju J.S.S."/>
            <person name="Engler F."/>
            <person name="Soderlund C."/>
            <person name="Wing R.A."/>
            <person name="Palmer L.E."/>
            <person name="de la Bastide M."/>
            <person name="Spiegel L."/>
            <person name="Nascimento L."/>
            <person name="Zutavern T."/>
            <person name="O'Shaughnessy A."/>
            <person name="Dike S."/>
            <person name="Dedhia N."/>
            <person name="Preston R."/>
            <person name="Balija V."/>
            <person name="McCombie W.R."/>
            <person name="Chow T."/>
            <person name="Chen H."/>
            <person name="Chung M."/>
            <person name="Chen C."/>
            <person name="Shaw J."/>
            <person name="Wu H."/>
            <person name="Hsiao K."/>
            <person name="Chao Y."/>
            <person name="Chu M."/>
            <person name="Cheng C."/>
            <person name="Hour A."/>
            <person name="Lee P."/>
            <person name="Lin S."/>
            <person name="Lin Y."/>
            <person name="Liou J."/>
            <person name="Liu S."/>
            <person name="Hsing Y."/>
            <person name="Raghuvanshi S."/>
            <person name="Mohanty A."/>
            <person name="Bharti A.K."/>
            <person name="Gaur A."/>
            <person name="Gupta V."/>
            <person name="Kumar D."/>
            <person name="Ravi V."/>
            <person name="Vij S."/>
            <person name="Kapur A."/>
            <person name="Khurana P."/>
            <person name="Khurana P."/>
            <person name="Khurana J.P."/>
            <person name="Tyagi A.K."/>
            <person name="Gaikwad K."/>
            <person name="Singh A."/>
            <person name="Dalal V."/>
            <person name="Srivastava S."/>
            <person name="Dixit A."/>
            <person name="Pal A.K."/>
            <person name="Ghazi I.A."/>
            <person name="Yadav M."/>
            <person name="Pandit A."/>
            <person name="Bhargava A."/>
            <person name="Sureshbabu K."/>
            <person name="Batra K."/>
            <person name="Sharma T.R."/>
            <person name="Mohapatra T."/>
            <person name="Singh N.K."/>
            <person name="Messing J."/>
            <person name="Nelson A.B."/>
            <person name="Fuks G."/>
            <person name="Kavchok S."/>
            <person name="Keizer G."/>
            <person name="Linton E."/>
            <person name="Llaca V."/>
            <person name="Song R."/>
            <person name="Tanyolac B."/>
            <person name="Young S."/>
            <person name="Ho-Il K."/>
            <person name="Hahn J.H."/>
            <person name="Sangsakoo G."/>
            <person name="Vanavichit A."/>
            <person name="de Mattos Luiz.A.T."/>
            <person name="Zimmer P.D."/>
            <person name="Malone G."/>
            <person name="Dellagostin O."/>
            <person name="de Oliveira A.C."/>
            <person name="Bevan M."/>
            <person name="Bancroft I."/>
            <person name="Minx P."/>
            <person name="Cordum H."/>
            <person name="Wilson R."/>
            <person name="Cheng Z."/>
            <person name="Jin W."/>
            <person name="Jiang J."/>
            <person name="Leong S.A."/>
            <person name="Iwama H."/>
            <person name="Gojobori T."/>
            <person name="Itoh T."/>
            <person name="Niimura Y."/>
            <person name="Fujii Y."/>
            <person name="Habara T."/>
            <person name="Sakai H."/>
            <person name="Sato Y."/>
            <person name="Wilson G."/>
            <person name="Kumar K."/>
            <person name="McCouch S."/>
            <person name="Juretic N."/>
            <person name="Hoen D."/>
            <person name="Wright S."/>
            <person name="Bruskiewich R."/>
            <person name="Bureau T."/>
            <person name="Miyao A."/>
            <person name="Hirochika H."/>
            <person name="Nishikawa T."/>
            <person name="Kadowaki K."/>
            <person name="Sugiura M."/>
            <person name="Burr B."/>
            <person name="Sasaki T."/>
        </authorList>
    </citation>
    <scope>NUCLEOTIDE SEQUENCE [LARGE SCALE GENOMIC DNA]</scope>
    <source>
        <strain evidence="3">cv. Nipponbare</strain>
    </source>
</reference>
<accession>A0A0P0XZN0</accession>
<reference evidence="2 3" key="3">
    <citation type="journal article" date="2013" name="Rice">
        <title>Improvement of the Oryza sativa Nipponbare reference genome using next generation sequence and optical map data.</title>
        <authorList>
            <person name="Kawahara Y."/>
            <person name="de la Bastide M."/>
            <person name="Hamilton J.P."/>
            <person name="Kanamori H."/>
            <person name="McCombie W.R."/>
            <person name="Ouyang S."/>
            <person name="Schwartz D.C."/>
            <person name="Tanaka T."/>
            <person name="Wu J."/>
            <person name="Zhou S."/>
            <person name="Childs K.L."/>
            <person name="Davidson R.M."/>
            <person name="Lin H."/>
            <person name="Quesada-Ocampo L."/>
            <person name="Vaillancourt B."/>
            <person name="Sakai H."/>
            <person name="Lee S.S."/>
            <person name="Kim J."/>
            <person name="Numa H."/>
            <person name="Itoh T."/>
            <person name="Buell C.R."/>
            <person name="Matsumoto T."/>
        </authorList>
    </citation>
    <scope>NUCLEOTIDE SEQUENCE [LARGE SCALE GENOMIC DNA]</scope>
    <source>
        <strain evidence="3">cv. Nipponbare</strain>
    </source>
</reference>
<keyword evidence="3" id="KW-1185">Reference proteome</keyword>
<evidence type="ECO:0000313" key="2">
    <source>
        <dbReference type="EMBL" id="BAT12963.1"/>
    </source>
</evidence>
<dbReference type="PaxDb" id="39947-A0A0P0XZN0"/>
<dbReference type="InParanoid" id="A0A0P0XZN0"/>